<dbReference type="InterPro" id="IPR050951">
    <property type="entry name" value="Retrovirus_Pol_polyprotein"/>
</dbReference>
<organism evidence="3 4">
    <name type="scientific">Plakobranchus ocellatus</name>
    <dbReference type="NCBI Taxonomy" id="259542"/>
    <lineage>
        <taxon>Eukaryota</taxon>
        <taxon>Metazoa</taxon>
        <taxon>Spiralia</taxon>
        <taxon>Lophotrochozoa</taxon>
        <taxon>Mollusca</taxon>
        <taxon>Gastropoda</taxon>
        <taxon>Heterobranchia</taxon>
        <taxon>Euthyneura</taxon>
        <taxon>Panpulmonata</taxon>
        <taxon>Sacoglossa</taxon>
        <taxon>Placobranchoidea</taxon>
        <taxon>Plakobranchidae</taxon>
        <taxon>Plakobranchus</taxon>
    </lineage>
</organism>
<dbReference type="AlphaFoldDB" id="A0AAV4DRV0"/>
<dbReference type="PANTHER" id="PTHR37984:SF5">
    <property type="entry name" value="PROTEIN NYNRIN-LIKE"/>
    <property type="match status" value="1"/>
</dbReference>
<evidence type="ECO:0000313" key="4">
    <source>
        <dbReference type="Proteomes" id="UP000735302"/>
    </source>
</evidence>
<dbReference type="Proteomes" id="UP000735302">
    <property type="component" value="Unassembled WGS sequence"/>
</dbReference>
<evidence type="ECO:0000256" key="1">
    <source>
        <dbReference type="ARBA" id="ARBA00023268"/>
    </source>
</evidence>
<dbReference type="InterPro" id="IPR043128">
    <property type="entry name" value="Rev_trsase/Diguanyl_cyclase"/>
</dbReference>
<dbReference type="Gene3D" id="3.10.10.10">
    <property type="entry name" value="HIV Type 1 Reverse Transcriptase, subunit A, domain 1"/>
    <property type="match status" value="1"/>
</dbReference>
<evidence type="ECO:0000259" key="2">
    <source>
        <dbReference type="Pfam" id="PF17919"/>
    </source>
</evidence>
<comment type="caution">
    <text evidence="3">The sequence shown here is derived from an EMBL/GenBank/DDBJ whole genome shotgun (WGS) entry which is preliminary data.</text>
</comment>
<keyword evidence="1" id="KW-0511">Multifunctional enzyme</keyword>
<accession>A0AAV4DRV0</accession>
<dbReference type="FunFam" id="3.10.20.370:FF:000001">
    <property type="entry name" value="Retrovirus-related Pol polyprotein from transposon 17.6-like protein"/>
    <property type="match status" value="1"/>
</dbReference>
<sequence>MVGAKFFSTLDAAGGFHQIPLDEKSSYLSTFITPYVCSSHVHILQPISRLLKKDTIYFWGPDQQKAFDTVKQKIAIATVLAFYDVNRPTVVSADASSYGLGATLPQDDGEKLQPIAFASRALTESEVKYAQIEKECLASVWACEKFAKYLVGLPSFRLETDKPLVPIMMTKDLDKTPLRCQRLLMRMMRFNAEVVHRPGKELTIADTLSRYHSIQLKNQPLFMID</sequence>
<protein>
    <submittedName>
        <fullName evidence="3">Pol polyprotein</fullName>
    </submittedName>
</protein>
<dbReference type="CDD" id="cd09274">
    <property type="entry name" value="RNase_HI_RT_Ty3"/>
    <property type="match status" value="1"/>
</dbReference>
<proteinExistence type="predicted"/>
<dbReference type="EMBL" id="BLXT01008222">
    <property type="protein sequence ID" value="GFO46823.1"/>
    <property type="molecule type" value="Genomic_DNA"/>
</dbReference>
<dbReference type="Gene3D" id="3.30.70.270">
    <property type="match status" value="1"/>
</dbReference>
<dbReference type="InterPro" id="IPR041577">
    <property type="entry name" value="RT_RNaseH_2"/>
</dbReference>
<gene>
    <name evidence="3" type="ORF">PoB_007332800</name>
</gene>
<dbReference type="PANTHER" id="PTHR37984">
    <property type="entry name" value="PROTEIN CBG26694"/>
    <property type="match status" value="1"/>
</dbReference>
<dbReference type="Gene3D" id="3.10.20.370">
    <property type="match status" value="1"/>
</dbReference>
<dbReference type="InterPro" id="IPR043502">
    <property type="entry name" value="DNA/RNA_pol_sf"/>
</dbReference>
<reference evidence="3 4" key="1">
    <citation type="journal article" date="2021" name="Elife">
        <title>Chloroplast acquisition without the gene transfer in kleptoplastic sea slugs, Plakobranchus ocellatus.</title>
        <authorList>
            <person name="Maeda T."/>
            <person name="Takahashi S."/>
            <person name="Yoshida T."/>
            <person name="Shimamura S."/>
            <person name="Takaki Y."/>
            <person name="Nagai Y."/>
            <person name="Toyoda A."/>
            <person name="Suzuki Y."/>
            <person name="Arimoto A."/>
            <person name="Ishii H."/>
            <person name="Satoh N."/>
            <person name="Nishiyama T."/>
            <person name="Hasebe M."/>
            <person name="Maruyama T."/>
            <person name="Minagawa J."/>
            <person name="Obokata J."/>
            <person name="Shigenobu S."/>
        </authorList>
    </citation>
    <scope>NUCLEOTIDE SEQUENCE [LARGE SCALE GENOMIC DNA]</scope>
</reference>
<dbReference type="SUPFAM" id="SSF56672">
    <property type="entry name" value="DNA/RNA polymerases"/>
    <property type="match status" value="1"/>
</dbReference>
<name>A0AAV4DRV0_9GAST</name>
<dbReference type="GO" id="GO:0003824">
    <property type="term" value="F:catalytic activity"/>
    <property type="evidence" value="ECO:0007669"/>
    <property type="project" value="UniProtKB-KW"/>
</dbReference>
<evidence type="ECO:0000313" key="3">
    <source>
        <dbReference type="EMBL" id="GFO46823.1"/>
    </source>
</evidence>
<dbReference type="Pfam" id="PF17919">
    <property type="entry name" value="RT_RNaseH_2"/>
    <property type="match status" value="1"/>
</dbReference>
<keyword evidence="4" id="KW-1185">Reference proteome</keyword>
<feature type="domain" description="Reverse transcriptase/retrotransposon-derived protein RNase H-like" evidence="2">
    <location>
        <begin position="59"/>
        <end position="154"/>
    </location>
</feature>